<evidence type="ECO:0000256" key="5">
    <source>
        <dbReference type="ARBA" id="ARBA00022777"/>
    </source>
</evidence>
<evidence type="ECO:0000259" key="9">
    <source>
        <dbReference type="PROSITE" id="PS50112"/>
    </source>
</evidence>
<dbReference type="SUPFAM" id="SSF55785">
    <property type="entry name" value="PYP-like sensor domain (PAS domain)"/>
    <property type="match status" value="1"/>
</dbReference>
<evidence type="ECO:0000259" key="8">
    <source>
        <dbReference type="PROSITE" id="PS50109"/>
    </source>
</evidence>
<evidence type="ECO:0000256" key="7">
    <source>
        <dbReference type="ARBA" id="ARBA00023012"/>
    </source>
</evidence>
<dbReference type="PROSITE" id="PS50109">
    <property type="entry name" value="HIS_KIN"/>
    <property type="match status" value="1"/>
</dbReference>
<keyword evidence="4" id="KW-0547">Nucleotide-binding</keyword>
<dbReference type="NCBIfam" id="TIGR00229">
    <property type="entry name" value="sensory_box"/>
    <property type="match status" value="1"/>
</dbReference>
<dbReference type="InterPro" id="IPR004358">
    <property type="entry name" value="Sig_transdc_His_kin-like_C"/>
</dbReference>
<dbReference type="Proteomes" id="UP000824112">
    <property type="component" value="Unassembled WGS sequence"/>
</dbReference>
<name>A0A9D1M7N6_9BACT</name>
<dbReference type="PANTHER" id="PTHR43065">
    <property type="entry name" value="SENSOR HISTIDINE KINASE"/>
    <property type="match status" value="1"/>
</dbReference>
<comment type="caution">
    <text evidence="10">The sequence shown here is derived from an EMBL/GenBank/DDBJ whole genome shotgun (WGS) entry which is preliminary data.</text>
</comment>
<accession>A0A9D1M7N6</accession>
<feature type="domain" description="PAS" evidence="9">
    <location>
        <begin position="64"/>
        <end position="102"/>
    </location>
</feature>
<gene>
    <name evidence="10" type="ORF">IAB03_04985</name>
</gene>
<dbReference type="Gene3D" id="3.30.565.10">
    <property type="entry name" value="Histidine kinase-like ATPase, C-terminal domain"/>
    <property type="match status" value="1"/>
</dbReference>
<dbReference type="EC" id="2.7.13.3" evidence="2"/>
<keyword evidence="3" id="KW-0808">Transferase</keyword>
<dbReference type="Gene3D" id="3.30.450.20">
    <property type="entry name" value="PAS domain"/>
    <property type="match status" value="1"/>
</dbReference>
<evidence type="ECO:0000256" key="6">
    <source>
        <dbReference type="ARBA" id="ARBA00022840"/>
    </source>
</evidence>
<dbReference type="InterPro" id="IPR000014">
    <property type="entry name" value="PAS"/>
</dbReference>
<organism evidence="10 11">
    <name type="scientific">Candidatus Gallibacteroides avistercoris</name>
    <dbReference type="NCBI Taxonomy" id="2840833"/>
    <lineage>
        <taxon>Bacteria</taxon>
        <taxon>Pseudomonadati</taxon>
        <taxon>Bacteroidota</taxon>
        <taxon>Bacteroidia</taxon>
        <taxon>Bacteroidales</taxon>
        <taxon>Bacteroidaceae</taxon>
        <taxon>Bacteroidaceae incertae sedis</taxon>
        <taxon>Candidatus Gallibacteroides</taxon>
    </lineage>
</organism>
<feature type="domain" description="Histidine kinase" evidence="8">
    <location>
        <begin position="183"/>
        <end position="388"/>
    </location>
</feature>
<evidence type="ECO:0000256" key="3">
    <source>
        <dbReference type="ARBA" id="ARBA00022679"/>
    </source>
</evidence>
<evidence type="ECO:0000256" key="1">
    <source>
        <dbReference type="ARBA" id="ARBA00000085"/>
    </source>
</evidence>
<dbReference type="PANTHER" id="PTHR43065:SF46">
    <property type="entry name" value="C4-DICARBOXYLATE TRANSPORT SENSOR PROTEIN DCTB"/>
    <property type="match status" value="1"/>
</dbReference>
<dbReference type="InterPro" id="IPR036890">
    <property type="entry name" value="HATPase_C_sf"/>
</dbReference>
<sequence>GVILLYSLFIRNTQKIAFLFDSIENDDYTFRFIGEGDKYDKLLNNSLNRIKRVLENTRNDIIEHEKYYEHILNNVETGIVIADSTGNIYQTNQAALKLLGMSVFTHVQQLKNIDKELINIFKQTQNGDKRQISFCNERGTVTLSMRTSEVVIRQNRRLIIALNDINNELDERETESWIRLIRILTHEIMNAITPITSLSESLLTIYREKNDNIYKGLEAIHTTGIGLISFVESYRELTRIPLPRQAVFEVQQFLTRMIRLSSPEMHTPIINLSVQPADLLLYADENLISQVVLNLIKNALHASQNGEAILIKAYNNDEGEVIIEICDNGCGIPDEIAPHIFIPFFTTKESGSGIGLSIARQIMRLHGGSISLIRNTPSFHTVFRLIFD</sequence>
<protein>
    <recommendedName>
        <fullName evidence="2">histidine kinase</fullName>
        <ecNumber evidence="2">2.7.13.3</ecNumber>
    </recommendedName>
</protein>
<reference evidence="10" key="1">
    <citation type="submission" date="2020-10" db="EMBL/GenBank/DDBJ databases">
        <authorList>
            <person name="Gilroy R."/>
        </authorList>
    </citation>
    <scope>NUCLEOTIDE SEQUENCE</scope>
    <source>
        <strain evidence="10">CHK158-818</strain>
    </source>
</reference>
<evidence type="ECO:0000256" key="4">
    <source>
        <dbReference type="ARBA" id="ARBA00022741"/>
    </source>
</evidence>
<evidence type="ECO:0000313" key="11">
    <source>
        <dbReference type="Proteomes" id="UP000824112"/>
    </source>
</evidence>
<dbReference type="SMART" id="SM00387">
    <property type="entry name" value="HATPase_c"/>
    <property type="match status" value="1"/>
</dbReference>
<dbReference type="InterPro" id="IPR003594">
    <property type="entry name" value="HATPase_dom"/>
</dbReference>
<keyword evidence="6" id="KW-0067">ATP-binding</keyword>
<dbReference type="PROSITE" id="PS50112">
    <property type="entry name" value="PAS"/>
    <property type="match status" value="1"/>
</dbReference>
<feature type="non-terminal residue" evidence="10">
    <location>
        <position position="1"/>
    </location>
</feature>
<dbReference type="InterPro" id="IPR005467">
    <property type="entry name" value="His_kinase_dom"/>
</dbReference>
<keyword evidence="7" id="KW-0902">Two-component regulatory system</keyword>
<reference evidence="10" key="2">
    <citation type="journal article" date="2021" name="PeerJ">
        <title>Extensive microbial diversity within the chicken gut microbiome revealed by metagenomics and culture.</title>
        <authorList>
            <person name="Gilroy R."/>
            <person name="Ravi A."/>
            <person name="Getino M."/>
            <person name="Pursley I."/>
            <person name="Horton D.L."/>
            <person name="Alikhan N.F."/>
            <person name="Baker D."/>
            <person name="Gharbi K."/>
            <person name="Hall N."/>
            <person name="Watson M."/>
            <person name="Adriaenssens E.M."/>
            <person name="Foster-Nyarko E."/>
            <person name="Jarju S."/>
            <person name="Secka A."/>
            <person name="Antonio M."/>
            <person name="Oren A."/>
            <person name="Chaudhuri R.R."/>
            <person name="La Ragione R."/>
            <person name="Hildebrand F."/>
            <person name="Pallen M.J."/>
        </authorList>
    </citation>
    <scope>NUCLEOTIDE SEQUENCE</scope>
    <source>
        <strain evidence="10">CHK158-818</strain>
    </source>
</reference>
<dbReference type="SUPFAM" id="SSF55874">
    <property type="entry name" value="ATPase domain of HSP90 chaperone/DNA topoisomerase II/histidine kinase"/>
    <property type="match status" value="1"/>
</dbReference>
<comment type="catalytic activity">
    <reaction evidence="1">
        <text>ATP + protein L-histidine = ADP + protein N-phospho-L-histidine.</text>
        <dbReference type="EC" id="2.7.13.3"/>
    </reaction>
</comment>
<dbReference type="GO" id="GO:0004673">
    <property type="term" value="F:protein histidine kinase activity"/>
    <property type="evidence" value="ECO:0007669"/>
    <property type="project" value="UniProtKB-EC"/>
</dbReference>
<dbReference type="AlphaFoldDB" id="A0A9D1M7N6"/>
<proteinExistence type="predicted"/>
<dbReference type="EMBL" id="DVNA01000114">
    <property type="protein sequence ID" value="HIU55149.1"/>
    <property type="molecule type" value="Genomic_DNA"/>
</dbReference>
<dbReference type="InterPro" id="IPR035965">
    <property type="entry name" value="PAS-like_dom_sf"/>
</dbReference>
<dbReference type="CDD" id="cd00075">
    <property type="entry name" value="HATPase"/>
    <property type="match status" value="1"/>
</dbReference>
<evidence type="ECO:0000313" key="10">
    <source>
        <dbReference type="EMBL" id="HIU55149.1"/>
    </source>
</evidence>
<dbReference type="GO" id="GO:0005524">
    <property type="term" value="F:ATP binding"/>
    <property type="evidence" value="ECO:0007669"/>
    <property type="project" value="UniProtKB-KW"/>
</dbReference>
<dbReference type="Pfam" id="PF02518">
    <property type="entry name" value="HATPase_c"/>
    <property type="match status" value="1"/>
</dbReference>
<evidence type="ECO:0000256" key="2">
    <source>
        <dbReference type="ARBA" id="ARBA00012438"/>
    </source>
</evidence>
<dbReference type="GO" id="GO:0000160">
    <property type="term" value="P:phosphorelay signal transduction system"/>
    <property type="evidence" value="ECO:0007669"/>
    <property type="project" value="UniProtKB-KW"/>
</dbReference>
<dbReference type="PRINTS" id="PR00344">
    <property type="entry name" value="BCTRLSENSOR"/>
</dbReference>
<keyword evidence="5" id="KW-0418">Kinase</keyword>